<name>A0A1I8G095_9PLAT</name>
<accession>A0A1I8G095</accession>
<dbReference type="WBParaSite" id="maker-uti_cns_0000500-snap-gene-0.32-mRNA-1">
    <property type="protein sequence ID" value="maker-uti_cns_0000500-snap-gene-0.32-mRNA-1"/>
    <property type="gene ID" value="maker-uti_cns_0000500-snap-gene-0.32"/>
</dbReference>
<evidence type="ECO:0000313" key="1">
    <source>
        <dbReference type="Proteomes" id="UP000095280"/>
    </source>
</evidence>
<dbReference type="Proteomes" id="UP000095280">
    <property type="component" value="Unplaced"/>
</dbReference>
<reference evidence="2" key="1">
    <citation type="submission" date="2016-11" db="UniProtKB">
        <authorList>
            <consortium name="WormBaseParasite"/>
        </authorList>
    </citation>
    <scope>IDENTIFICATION</scope>
</reference>
<evidence type="ECO:0000313" key="2">
    <source>
        <dbReference type="WBParaSite" id="maker-uti_cns_0000500-snap-gene-0.32-mRNA-1"/>
    </source>
</evidence>
<organism evidence="1 2">
    <name type="scientific">Macrostomum lignano</name>
    <dbReference type="NCBI Taxonomy" id="282301"/>
    <lineage>
        <taxon>Eukaryota</taxon>
        <taxon>Metazoa</taxon>
        <taxon>Spiralia</taxon>
        <taxon>Lophotrochozoa</taxon>
        <taxon>Platyhelminthes</taxon>
        <taxon>Rhabditophora</taxon>
        <taxon>Macrostomorpha</taxon>
        <taxon>Macrostomida</taxon>
        <taxon>Macrostomidae</taxon>
        <taxon>Macrostomum</taxon>
    </lineage>
</organism>
<dbReference type="AlphaFoldDB" id="A0A1I8G095"/>
<protein>
    <submittedName>
        <fullName evidence="2">Secreted protein</fullName>
    </submittedName>
</protein>
<keyword evidence="1" id="KW-1185">Reference proteome</keyword>
<proteinExistence type="predicted"/>
<sequence>MLLPTWLSRSVLSSGSLPPQPLLERWALYRIRRSLQVSGWLLRSQMSTTKLHSGAELPKDLQAGGEATSQAHGAALLARLKALLPAEQPLKSCCF</sequence>